<dbReference type="FunFam" id="3.40.50.150:FF:000025">
    <property type="entry name" value="N-terminal Xaa-Pro-Lys N-methyltransferase 1"/>
    <property type="match status" value="1"/>
</dbReference>
<evidence type="ECO:0000256" key="9">
    <source>
        <dbReference type="ARBA" id="ARBA00047885"/>
    </source>
</evidence>
<evidence type="ECO:0000313" key="13">
    <source>
        <dbReference type="EMBL" id="CAG8537650.1"/>
    </source>
</evidence>
<dbReference type="SUPFAM" id="SSF53335">
    <property type="entry name" value="S-adenosyl-L-methionine-dependent methyltransferases"/>
    <property type="match status" value="1"/>
</dbReference>
<comment type="catalytic activity">
    <reaction evidence="9">
        <text>N-terminal L-prolyl-L-prolyl-L-lysyl-[protein] + 2 S-adenosyl-L-methionine = N-terminal N,N-dimethyl-L-prolyl-L-prolyl-L-lysyl-[protein] + 2 S-adenosyl-L-homocysteine + 2 H(+)</text>
        <dbReference type="Rhea" id="RHEA:54736"/>
        <dbReference type="Rhea" id="RHEA-COMP:13787"/>
        <dbReference type="Rhea" id="RHEA-COMP:13974"/>
        <dbReference type="ChEBI" id="CHEBI:15378"/>
        <dbReference type="ChEBI" id="CHEBI:57856"/>
        <dbReference type="ChEBI" id="CHEBI:59789"/>
        <dbReference type="ChEBI" id="CHEBI:138059"/>
        <dbReference type="ChEBI" id="CHEBI:138318"/>
        <dbReference type="EC" id="2.1.1.244"/>
    </reaction>
</comment>
<dbReference type="InterPro" id="IPR029063">
    <property type="entry name" value="SAM-dependent_MTases_sf"/>
</dbReference>
<dbReference type="PANTHER" id="PTHR12753:SF0">
    <property type="entry name" value="ALPHA N-TERMINAL PROTEIN METHYLTRANSFERASE 1"/>
    <property type="match status" value="1"/>
</dbReference>
<dbReference type="InterPro" id="IPR008576">
    <property type="entry name" value="MeTrfase_NTM1"/>
</dbReference>
<gene>
    <name evidence="13" type="ORF">AGERDE_LOCUS6026</name>
</gene>
<dbReference type="Pfam" id="PF00856">
    <property type="entry name" value="SET"/>
    <property type="match status" value="1"/>
</dbReference>
<keyword evidence="3" id="KW-0808">Transferase</keyword>
<evidence type="ECO:0000256" key="3">
    <source>
        <dbReference type="ARBA" id="ARBA00022679"/>
    </source>
</evidence>
<protein>
    <recommendedName>
        <fullName evidence="6">Alpha N-terminal protein methyltransferase 1</fullName>
        <ecNumber evidence="5">2.1.1.244</ecNumber>
    </recommendedName>
    <alternativeName>
        <fullName evidence="11">Translation associated element 1</fullName>
    </alternativeName>
    <alternativeName>
        <fullName evidence="7">X-Pro-Lys N-terminal protein methyltransferase 1</fullName>
    </alternativeName>
</protein>
<reference evidence="13" key="1">
    <citation type="submission" date="2021-06" db="EMBL/GenBank/DDBJ databases">
        <authorList>
            <person name="Kallberg Y."/>
            <person name="Tangrot J."/>
            <person name="Rosling A."/>
        </authorList>
    </citation>
    <scope>NUCLEOTIDE SEQUENCE</scope>
    <source>
        <strain evidence="13">MT106</strain>
    </source>
</reference>
<dbReference type="EMBL" id="CAJVPL010000887">
    <property type="protein sequence ID" value="CAG8537650.1"/>
    <property type="molecule type" value="Genomic_DNA"/>
</dbReference>
<keyword evidence="4" id="KW-0949">S-adenosyl-L-methionine</keyword>
<dbReference type="Pfam" id="PF05891">
    <property type="entry name" value="Methyltransf_PK"/>
    <property type="match status" value="1"/>
</dbReference>
<keyword evidence="14" id="KW-1185">Reference proteome</keyword>
<evidence type="ECO:0000259" key="12">
    <source>
        <dbReference type="PROSITE" id="PS50280"/>
    </source>
</evidence>
<comment type="caution">
    <text evidence="13">The sequence shown here is derived from an EMBL/GenBank/DDBJ whole genome shotgun (WGS) entry which is preliminary data.</text>
</comment>
<dbReference type="CDD" id="cd02440">
    <property type="entry name" value="AdoMet_MTases"/>
    <property type="match status" value="1"/>
</dbReference>
<sequence>MSISLTTSVPLEIRQTPHKGRGVFSKSSILSRTLIEISPILLFSHSEYEEHGKHTILKQYTYRWKDGYALAIGLGSLFNHSRNNNVGYVKDFEANVIRYYTLCDIESGKELCINYGLKKKERSQDEVEEINKWFLEGFQLVEEEGFWSEKPASIDGMLGGFGSISNLDIKTSELFLSEFTRGKRGTRNVLTVPPRITTKYACDCGAGIGRLTKNLLTKVFDRVDLVEQTPKFIQHAQNEYLRQEIGTGKVGEFYCVGLQEFSPDPGKYDLIWCQWVLEHLTDDDLVTFFVRAKKGLRPNSGIIGVKENVNMIGYRFDEEVYSVTRSDQIFKDIFSKAGLKLLKESTQHGFPKGLFSVKIYALEPEAY</sequence>
<comment type="similarity">
    <text evidence="1">Belongs to the methyltransferase superfamily. NTM1 family.</text>
</comment>
<dbReference type="InterPro" id="IPR046341">
    <property type="entry name" value="SET_dom_sf"/>
</dbReference>
<feature type="domain" description="SET" evidence="12">
    <location>
        <begin position="9"/>
        <end position="116"/>
    </location>
</feature>
<dbReference type="InterPro" id="IPR001214">
    <property type="entry name" value="SET_dom"/>
</dbReference>
<evidence type="ECO:0000256" key="1">
    <source>
        <dbReference type="ARBA" id="ARBA00009059"/>
    </source>
</evidence>
<evidence type="ECO:0000256" key="11">
    <source>
        <dbReference type="ARBA" id="ARBA00082558"/>
    </source>
</evidence>
<dbReference type="Proteomes" id="UP000789831">
    <property type="component" value="Unassembled WGS sequence"/>
</dbReference>
<accession>A0A9N9ARM5</accession>
<dbReference type="PANTHER" id="PTHR12753">
    <property type="entry name" value="AD-003 - RELATED"/>
    <property type="match status" value="1"/>
</dbReference>
<evidence type="ECO:0000256" key="4">
    <source>
        <dbReference type="ARBA" id="ARBA00022691"/>
    </source>
</evidence>
<dbReference type="PROSITE" id="PS50280">
    <property type="entry name" value="SET"/>
    <property type="match status" value="1"/>
</dbReference>
<name>A0A9N9ARM5_9GLOM</name>
<dbReference type="Gene3D" id="3.40.50.150">
    <property type="entry name" value="Vaccinia Virus protein VP39"/>
    <property type="match status" value="1"/>
</dbReference>
<dbReference type="SMART" id="SM00317">
    <property type="entry name" value="SET"/>
    <property type="match status" value="1"/>
</dbReference>
<organism evidence="13 14">
    <name type="scientific">Ambispora gerdemannii</name>
    <dbReference type="NCBI Taxonomy" id="144530"/>
    <lineage>
        <taxon>Eukaryota</taxon>
        <taxon>Fungi</taxon>
        <taxon>Fungi incertae sedis</taxon>
        <taxon>Mucoromycota</taxon>
        <taxon>Glomeromycotina</taxon>
        <taxon>Glomeromycetes</taxon>
        <taxon>Archaeosporales</taxon>
        <taxon>Ambisporaceae</taxon>
        <taxon>Ambispora</taxon>
    </lineage>
</organism>
<comment type="catalytic activity">
    <reaction evidence="8">
        <text>N-terminal L-seryl-L-prolyl-L-lysyl-[protein] + 3 S-adenosyl-L-methionine = N-terminal N,N,N-trimethyl-L-seryl-L-prolyl-L-lysyl-[protein] + 3 S-adenosyl-L-homocysteine + 3 H(+)</text>
        <dbReference type="Rhea" id="RHEA:54724"/>
        <dbReference type="Rhea" id="RHEA-COMP:13789"/>
        <dbReference type="Rhea" id="RHEA-COMP:13973"/>
        <dbReference type="ChEBI" id="CHEBI:15378"/>
        <dbReference type="ChEBI" id="CHEBI:57856"/>
        <dbReference type="ChEBI" id="CHEBI:59789"/>
        <dbReference type="ChEBI" id="CHEBI:138061"/>
        <dbReference type="ChEBI" id="CHEBI:138317"/>
        <dbReference type="EC" id="2.1.1.244"/>
    </reaction>
</comment>
<evidence type="ECO:0000256" key="5">
    <source>
        <dbReference type="ARBA" id="ARBA00039112"/>
    </source>
</evidence>
<evidence type="ECO:0000313" key="14">
    <source>
        <dbReference type="Proteomes" id="UP000789831"/>
    </source>
</evidence>
<dbReference type="GO" id="GO:0032259">
    <property type="term" value="P:methylation"/>
    <property type="evidence" value="ECO:0007669"/>
    <property type="project" value="UniProtKB-KW"/>
</dbReference>
<evidence type="ECO:0000256" key="2">
    <source>
        <dbReference type="ARBA" id="ARBA00022603"/>
    </source>
</evidence>
<evidence type="ECO:0000256" key="10">
    <source>
        <dbReference type="ARBA" id="ARBA00048167"/>
    </source>
</evidence>
<dbReference type="GO" id="GO:0071885">
    <property type="term" value="F:N-terminal protein N-methyltransferase activity"/>
    <property type="evidence" value="ECO:0007669"/>
    <property type="project" value="UniProtKB-EC"/>
</dbReference>
<evidence type="ECO:0000256" key="6">
    <source>
        <dbReference type="ARBA" id="ARBA00039449"/>
    </source>
</evidence>
<evidence type="ECO:0000256" key="8">
    <source>
        <dbReference type="ARBA" id="ARBA00047306"/>
    </source>
</evidence>
<dbReference type="AlphaFoldDB" id="A0A9N9ARM5"/>
<dbReference type="CDD" id="cd10540">
    <property type="entry name" value="SET_SpSet7-like"/>
    <property type="match status" value="1"/>
</dbReference>
<dbReference type="SUPFAM" id="SSF82199">
    <property type="entry name" value="SET domain"/>
    <property type="match status" value="1"/>
</dbReference>
<dbReference type="OrthoDB" id="1298661at2759"/>
<evidence type="ECO:0000256" key="7">
    <source>
        <dbReference type="ARBA" id="ARBA00043129"/>
    </source>
</evidence>
<dbReference type="GO" id="GO:0005737">
    <property type="term" value="C:cytoplasm"/>
    <property type="evidence" value="ECO:0007669"/>
    <property type="project" value="TreeGrafter"/>
</dbReference>
<comment type="catalytic activity">
    <reaction evidence="10">
        <text>N-terminal L-alanyl-L-prolyl-L-lysyl-[protein] + 3 S-adenosyl-L-methionine = N-terminal N,N,N-trimethyl-L-alanyl-L-prolyl-L-lysyl-[protein] + 3 S-adenosyl-L-homocysteine + 3 H(+)</text>
        <dbReference type="Rhea" id="RHEA:54712"/>
        <dbReference type="Rhea" id="RHEA-COMP:13785"/>
        <dbReference type="Rhea" id="RHEA-COMP:13971"/>
        <dbReference type="ChEBI" id="CHEBI:15378"/>
        <dbReference type="ChEBI" id="CHEBI:57856"/>
        <dbReference type="ChEBI" id="CHEBI:59789"/>
        <dbReference type="ChEBI" id="CHEBI:138057"/>
        <dbReference type="ChEBI" id="CHEBI:138315"/>
        <dbReference type="EC" id="2.1.1.244"/>
    </reaction>
</comment>
<dbReference type="EC" id="2.1.1.244" evidence="5"/>
<dbReference type="Gene3D" id="2.170.270.10">
    <property type="entry name" value="SET domain"/>
    <property type="match status" value="1"/>
</dbReference>
<proteinExistence type="inferred from homology"/>
<keyword evidence="2" id="KW-0489">Methyltransferase</keyword>